<reference evidence="2 3" key="1">
    <citation type="journal article" date="2017" name="ISME J.">
        <title>Energy and carbon metabolisms in a deep terrestrial subsurface fluid microbial community.</title>
        <authorList>
            <person name="Momper L."/>
            <person name="Jungbluth S.P."/>
            <person name="Lee M.D."/>
            <person name="Amend J.P."/>
        </authorList>
    </citation>
    <scope>NUCLEOTIDE SEQUENCE [LARGE SCALE GENOMIC DNA]</scope>
    <source>
        <strain evidence="2">SURF_5</strain>
    </source>
</reference>
<gene>
    <name evidence="2" type="ORF">C4520_07980</name>
</gene>
<sequence>MKKYMILFLVGKDRPGIVDEVSSFLFTRGANIEDSRMAAMGGRFSIMTLFSCPEEHISAIRGGIPELAGSGFEVSLHEADDPALLPHHPELPLRMEVIAMDHPGIVQRVVAILHRHNVNIHSLETKVTSAPLSGTPLFDLLLDAAVPAEESIVKVKEELSALAADMNLDLSFL</sequence>
<dbReference type="PANTHER" id="PTHR34875:SF6">
    <property type="entry name" value="UPF0237 PROTEIN MJ1558"/>
    <property type="match status" value="1"/>
</dbReference>
<dbReference type="InterPro" id="IPR045865">
    <property type="entry name" value="ACT-like_dom_sf"/>
</dbReference>
<dbReference type="InterPro" id="IPR002912">
    <property type="entry name" value="ACT_dom"/>
</dbReference>
<feature type="domain" description="ACT" evidence="1">
    <location>
        <begin position="6"/>
        <end position="82"/>
    </location>
</feature>
<accession>A0A3A4NWR5</accession>
<dbReference type="GO" id="GO:0006355">
    <property type="term" value="P:regulation of DNA-templated transcription"/>
    <property type="evidence" value="ECO:0007669"/>
    <property type="project" value="InterPro"/>
</dbReference>
<dbReference type="AlphaFoldDB" id="A0A3A4NWR5"/>
<dbReference type="PANTHER" id="PTHR34875">
    <property type="entry name" value="UPF0237 PROTEIN MJ1558"/>
    <property type="match status" value="1"/>
</dbReference>
<evidence type="ECO:0000313" key="3">
    <source>
        <dbReference type="Proteomes" id="UP000265882"/>
    </source>
</evidence>
<dbReference type="SUPFAM" id="SSF55021">
    <property type="entry name" value="ACT-like"/>
    <property type="match status" value="2"/>
</dbReference>
<organism evidence="2 3">
    <name type="scientific">Abyssobacteria bacterium (strain SURF_5)</name>
    <dbReference type="NCBI Taxonomy" id="2093360"/>
    <lineage>
        <taxon>Bacteria</taxon>
        <taxon>Pseudomonadati</taxon>
        <taxon>Candidatus Hydrogenedentota</taxon>
        <taxon>Candidatus Abyssobacteria</taxon>
    </lineage>
</organism>
<proteinExistence type="predicted"/>
<dbReference type="Pfam" id="PF13740">
    <property type="entry name" value="ACT_6"/>
    <property type="match status" value="1"/>
</dbReference>
<comment type="caution">
    <text evidence="2">The sequence shown here is derived from an EMBL/GenBank/DDBJ whole genome shotgun (WGS) entry which is preliminary data.</text>
</comment>
<feature type="domain" description="ACT" evidence="1">
    <location>
        <begin position="94"/>
        <end position="173"/>
    </location>
</feature>
<dbReference type="EMBL" id="QZKU01000056">
    <property type="protein sequence ID" value="RJP22536.1"/>
    <property type="molecule type" value="Genomic_DNA"/>
</dbReference>
<dbReference type="Pfam" id="PF01842">
    <property type="entry name" value="ACT"/>
    <property type="match status" value="1"/>
</dbReference>
<dbReference type="InterPro" id="IPR016867">
    <property type="entry name" value="GcvR"/>
</dbReference>
<dbReference type="PIRSF" id="PIRSF028103">
    <property type="entry name" value="GcvR"/>
    <property type="match status" value="1"/>
</dbReference>
<evidence type="ECO:0000259" key="1">
    <source>
        <dbReference type="PROSITE" id="PS51671"/>
    </source>
</evidence>
<protein>
    <submittedName>
        <fullName evidence="2">ACT domain-containing protein</fullName>
    </submittedName>
</protein>
<name>A0A3A4NWR5_ABYX5</name>
<dbReference type="CDD" id="cd04869">
    <property type="entry name" value="ACT_GcvR_2"/>
    <property type="match status" value="1"/>
</dbReference>
<dbReference type="PROSITE" id="PS51671">
    <property type="entry name" value="ACT"/>
    <property type="match status" value="2"/>
</dbReference>
<dbReference type="Proteomes" id="UP000265882">
    <property type="component" value="Unassembled WGS sequence"/>
</dbReference>
<dbReference type="InterPro" id="IPR050990">
    <property type="entry name" value="UPF0237/GcvR_regulator"/>
</dbReference>
<dbReference type="Gene3D" id="3.30.70.260">
    <property type="match status" value="2"/>
</dbReference>
<evidence type="ECO:0000313" key="2">
    <source>
        <dbReference type="EMBL" id="RJP22536.1"/>
    </source>
</evidence>